<dbReference type="InterPro" id="IPR045304">
    <property type="entry name" value="LbH_SAT"/>
</dbReference>
<keyword evidence="2 3" id="KW-0012">Acyltransferase</keyword>
<reference evidence="4 5" key="1">
    <citation type="submission" date="2020-08" db="EMBL/GenBank/DDBJ databases">
        <title>A Genomic Blueprint of the Chicken Gut Microbiome.</title>
        <authorList>
            <person name="Gilroy R."/>
            <person name="Ravi A."/>
            <person name="Getino M."/>
            <person name="Pursley I."/>
            <person name="Horton D.L."/>
            <person name="Alikhan N.-F."/>
            <person name="Baker D."/>
            <person name="Gharbi K."/>
            <person name="Hall N."/>
            <person name="Watson M."/>
            <person name="Adriaenssens E.M."/>
            <person name="Foster-Nyarko E."/>
            <person name="Jarju S."/>
            <person name="Secka A."/>
            <person name="Antonio M."/>
            <person name="Oren A."/>
            <person name="Chaudhuri R."/>
            <person name="La Ragione R.M."/>
            <person name="Hildebrand F."/>
            <person name="Pallen M.J."/>
        </authorList>
    </citation>
    <scope>NUCLEOTIDE SEQUENCE [LARGE SCALE GENOMIC DNA]</scope>
    <source>
        <strain evidence="4 5">Sa1CUA4</strain>
    </source>
</reference>
<organism evidence="4 5">
    <name type="scientific">Microbacterium gallinarum</name>
    <dbReference type="NCBI Taxonomy" id="2762209"/>
    <lineage>
        <taxon>Bacteria</taxon>
        <taxon>Bacillati</taxon>
        <taxon>Actinomycetota</taxon>
        <taxon>Actinomycetes</taxon>
        <taxon>Micrococcales</taxon>
        <taxon>Microbacteriaceae</taxon>
        <taxon>Microbacterium</taxon>
    </lineage>
</organism>
<accession>A0ABR8X331</accession>
<dbReference type="InterPro" id="IPR011004">
    <property type="entry name" value="Trimer_LpxA-like_sf"/>
</dbReference>
<evidence type="ECO:0000313" key="4">
    <source>
        <dbReference type="EMBL" id="MBD8023740.1"/>
    </source>
</evidence>
<keyword evidence="5" id="KW-1185">Reference proteome</keyword>
<evidence type="ECO:0000256" key="1">
    <source>
        <dbReference type="ARBA" id="ARBA00022679"/>
    </source>
</evidence>
<sequence>MSRAHERGHLRADRARYGRWAWVQQPALWAIAVYRFGRWTRSAPLPLRPVVHAIYYTLYSVVRLATGIDIPRSVTIGPGLMIHHFGGIIINPQARLGAGCTLRQGVTIGTRVSDFDVPTVGDRVEFGAYAQVLGDVQIANDARIGALSVVMCDVGEGMTAVGIPARLIGNVGIHDE</sequence>
<evidence type="ECO:0000313" key="5">
    <source>
        <dbReference type="Proteomes" id="UP000602532"/>
    </source>
</evidence>
<dbReference type="PANTHER" id="PTHR42811">
    <property type="entry name" value="SERINE ACETYLTRANSFERASE"/>
    <property type="match status" value="1"/>
</dbReference>
<dbReference type="RefSeq" id="WP_191766052.1">
    <property type="nucleotide sequence ID" value="NZ_JACSPM010000002.1"/>
</dbReference>
<name>A0ABR8X331_9MICO</name>
<comment type="catalytic activity">
    <reaction evidence="3">
        <text>L-serine + acetyl-CoA = O-acetyl-L-serine + CoA</text>
        <dbReference type="Rhea" id="RHEA:24560"/>
        <dbReference type="ChEBI" id="CHEBI:33384"/>
        <dbReference type="ChEBI" id="CHEBI:57287"/>
        <dbReference type="ChEBI" id="CHEBI:57288"/>
        <dbReference type="ChEBI" id="CHEBI:58340"/>
        <dbReference type="EC" id="2.3.1.30"/>
    </reaction>
</comment>
<protein>
    <recommendedName>
        <fullName evidence="3">Serine acetyltransferase</fullName>
        <ecNumber evidence="3">2.3.1.30</ecNumber>
    </recommendedName>
</protein>
<dbReference type="Proteomes" id="UP000602532">
    <property type="component" value="Unassembled WGS sequence"/>
</dbReference>
<evidence type="ECO:0000256" key="2">
    <source>
        <dbReference type="ARBA" id="ARBA00023315"/>
    </source>
</evidence>
<proteinExistence type="inferred from homology"/>
<dbReference type="SUPFAM" id="SSF51161">
    <property type="entry name" value="Trimeric LpxA-like enzymes"/>
    <property type="match status" value="1"/>
</dbReference>
<dbReference type="InterPro" id="IPR005881">
    <property type="entry name" value="Ser_O-AcTrfase"/>
</dbReference>
<evidence type="ECO:0000256" key="3">
    <source>
        <dbReference type="PIRNR" id="PIRNR000441"/>
    </source>
</evidence>
<dbReference type="Gene3D" id="2.160.10.10">
    <property type="entry name" value="Hexapeptide repeat proteins"/>
    <property type="match status" value="1"/>
</dbReference>
<dbReference type="CDD" id="cd03354">
    <property type="entry name" value="LbH_SAT"/>
    <property type="match status" value="1"/>
</dbReference>
<comment type="similarity">
    <text evidence="3">Belongs to the transferase hexapeptide repeat family.</text>
</comment>
<dbReference type="EMBL" id="JACSPM010000002">
    <property type="protein sequence ID" value="MBD8023740.1"/>
    <property type="molecule type" value="Genomic_DNA"/>
</dbReference>
<dbReference type="PIRSF" id="PIRSF000441">
    <property type="entry name" value="CysE"/>
    <property type="match status" value="1"/>
</dbReference>
<gene>
    <name evidence="4" type="ORF">H9622_09065</name>
</gene>
<dbReference type="EC" id="2.3.1.30" evidence="3"/>
<keyword evidence="1 3" id="KW-0808">Transferase</keyword>
<comment type="caution">
    <text evidence="4">The sequence shown here is derived from an EMBL/GenBank/DDBJ whole genome shotgun (WGS) entry which is preliminary data.</text>
</comment>